<sequence>MTGVSAHSIVDATVVHRRLRPRENAFRYKVGYLCLRLDALESAAGRWLKLDRRGLVSFRRADHGARDGSDLRLWLRGILKQHDLAELCDGEVMLMTMPRMLGYVFNPVSFWFCHDRAGALRTVLCEVNNTFGESHCYLVHRDDRGAIGPEEWFEGRKVFHVSPFLPIEGGYRFRFRLDEERAHVDVNYHDTKGLMLATSVGGRREALGDRSVLRRFLGNPTMTLAVVFRIHWQALHLWRKRARFYRKPAPPPELVTR</sequence>
<keyword evidence="2" id="KW-1185">Reference proteome</keyword>
<dbReference type="PANTHER" id="PTHR33973:SF4">
    <property type="entry name" value="OS07G0153300 PROTEIN"/>
    <property type="match status" value="1"/>
</dbReference>
<dbReference type="RefSeq" id="WP_216962365.1">
    <property type="nucleotide sequence ID" value="NZ_JAHOPB010000001.1"/>
</dbReference>
<evidence type="ECO:0000313" key="2">
    <source>
        <dbReference type="Proteomes" id="UP000727907"/>
    </source>
</evidence>
<reference evidence="1 2" key="1">
    <citation type="submission" date="2021-06" db="EMBL/GenBank/DDBJ databases">
        <authorList>
            <person name="Lee D.H."/>
        </authorList>
    </citation>
    <scope>NUCLEOTIDE SEQUENCE [LARGE SCALE GENOMIC DNA]</scope>
    <source>
        <strain evidence="1 2">MMS21-HV4-11</strain>
    </source>
</reference>
<dbReference type="Proteomes" id="UP000727907">
    <property type="component" value="Unassembled WGS sequence"/>
</dbReference>
<gene>
    <name evidence="1" type="ORF">KQ910_16180</name>
</gene>
<organism evidence="1 2">
    <name type="scientific">Reyranella humidisoli</name>
    <dbReference type="NCBI Taxonomy" id="2849149"/>
    <lineage>
        <taxon>Bacteria</taxon>
        <taxon>Pseudomonadati</taxon>
        <taxon>Pseudomonadota</taxon>
        <taxon>Alphaproteobacteria</taxon>
        <taxon>Hyphomicrobiales</taxon>
        <taxon>Reyranellaceae</taxon>
        <taxon>Reyranella</taxon>
    </lineage>
</organism>
<name>A0ABS6IQ36_9HYPH</name>
<comment type="caution">
    <text evidence="1">The sequence shown here is derived from an EMBL/GenBank/DDBJ whole genome shotgun (WGS) entry which is preliminary data.</text>
</comment>
<accession>A0ABS6IQ36</accession>
<dbReference type="EMBL" id="JAHOPB010000001">
    <property type="protein sequence ID" value="MBU8875313.1"/>
    <property type="molecule type" value="Genomic_DNA"/>
</dbReference>
<dbReference type="InterPro" id="IPR010775">
    <property type="entry name" value="DUF1365"/>
</dbReference>
<dbReference type="PANTHER" id="PTHR33973">
    <property type="entry name" value="OS07G0153300 PROTEIN"/>
    <property type="match status" value="1"/>
</dbReference>
<dbReference type="Pfam" id="PF07103">
    <property type="entry name" value="DUF1365"/>
    <property type="match status" value="1"/>
</dbReference>
<protein>
    <submittedName>
        <fullName evidence="1">DUF1365 domain-containing protein</fullName>
    </submittedName>
</protein>
<proteinExistence type="predicted"/>
<evidence type="ECO:0000313" key="1">
    <source>
        <dbReference type="EMBL" id="MBU8875313.1"/>
    </source>
</evidence>